<name>A0A9P4H3N5_9PLEO</name>
<dbReference type="AlphaFoldDB" id="A0A9P4H3N5"/>
<dbReference type="InterPro" id="IPR003819">
    <property type="entry name" value="TauD/TfdA-like"/>
</dbReference>
<sequence>MPGLLTPDQNFHTITIKKLHPSYGAEVVGADFQNMSDEQFQEIKAAMTKYGVLVFRKTGMSDAQHVDFSYRIGDLDNIRRYLTNGRKMRYSHYELFDAGNVDEEENPIDPDSPRAHYNKGNALFHVDSSFNPRRASWSLLRAVKLPPPGMGGETEFADSRTAWDELDPDLKKELLERDLVGAHTLLHSRKLGSPAFFADLDPDSQPMMRHKIVQTHEPSGRTNLYLSTHCHHLETSDCVPLPADESAALFKRLLDHVTQAKYIMSIDWLNEGDMVAWDNTCVMHRATGGSYEGKYVRDVRRTTVHDDSSTAWGLNAGQEARGFNLQKVLADGKKAEVPASPAQVEV</sequence>
<dbReference type="PANTHER" id="PTHR43779">
    <property type="entry name" value="DIOXYGENASE RV0097-RELATED"/>
    <property type="match status" value="1"/>
</dbReference>
<dbReference type="InterPro" id="IPR042098">
    <property type="entry name" value="TauD-like_sf"/>
</dbReference>
<keyword evidence="4" id="KW-0560">Oxidoreductase</keyword>
<evidence type="ECO:0000256" key="4">
    <source>
        <dbReference type="ARBA" id="ARBA00023002"/>
    </source>
</evidence>
<gene>
    <name evidence="7" type="ORF">EK21DRAFT_74990</name>
</gene>
<proteinExistence type="inferred from homology"/>
<feature type="domain" description="TauD/TfdA-like" evidence="6">
    <location>
        <begin position="16"/>
        <end position="303"/>
    </location>
</feature>
<dbReference type="GO" id="GO:0046872">
    <property type="term" value="F:metal ion binding"/>
    <property type="evidence" value="ECO:0007669"/>
    <property type="project" value="UniProtKB-KW"/>
</dbReference>
<evidence type="ECO:0000259" key="6">
    <source>
        <dbReference type="Pfam" id="PF02668"/>
    </source>
</evidence>
<evidence type="ECO:0000256" key="5">
    <source>
        <dbReference type="ARBA" id="ARBA00023004"/>
    </source>
</evidence>
<protein>
    <submittedName>
        <fullName evidence="7">Alpha-ketoglutarate-dependent 2,4-dichlorophenoxyacetate dioxygenase</fullName>
    </submittedName>
</protein>
<dbReference type="Proteomes" id="UP000799777">
    <property type="component" value="Unassembled WGS sequence"/>
</dbReference>
<dbReference type="Gene3D" id="3.60.130.10">
    <property type="entry name" value="Clavaminate synthase-like"/>
    <property type="match status" value="1"/>
</dbReference>
<dbReference type="InterPro" id="IPR051178">
    <property type="entry name" value="TfdA_dioxygenase"/>
</dbReference>
<dbReference type="Pfam" id="PF02668">
    <property type="entry name" value="TauD"/>
    <property type="match status" value="1"/>
</dbReference>
<keyword evidence="2" id="KW-0479">Metal-binding</keyword>
<evidence type="ECO:0000313" key="8">
    <source>
        <dbReference type="Proteomes" id="UP000799777"/>
    </source>
</evidence>
<dbReference type="EMBL" id="ML978250">
    <property type="protein sequence ID" value="KAF2026091.1"/>
    <property type="molecule type" value="Genomic_DNA"/>
</dbReference>
<dbReference type="SUPFAM" id="SSF51197">
    <property type="entry name" value="Clavaminate synthase-like"/>
    <property type="match status" value="1"/>
</dbReference>
<evidence type="ECO:0000256" key="3">
    <source>
        <dbReference type="ARBA" id="ARBA00022964"/>
    </source>
</evidence>
<evidence type="ECO:0000313" key="7">
    <source>
        <dbReference type="EMBL" id="KAF2026091.1"/>
    </source>
</evidence>
<dbReference type="OrthoDB" id="5818554at2759"/>
<comment type="similarity">
    <text evidence="1">Belongs to the TfdA dioxygenase family.</text>
</comment>
<reference evidence="7" key="1">
    <citation type="journal article" date="2020" name="Stud. Mycol.">
        <title>101 Dothideomycetes genomes: a test case for predicting lifestyles and emergence of pathogens.</title>
        <authorList>
            <person name="Haridas S."/>
            <person name="Albert R."/>
            <person name="Binder M."/>
            <person name="Bloem J."/>
            <person name="Labutti K."/>
            <person name="Salamov A."/>
            <person name="Andreopoulos B."/>
            <person name="Baker S."/>
            <person name="Barry K."/>
            <person name="Bills G."/>
            <person name="Bluhm B."/>
            <person name="Cannon C."/>
            <person name="Castanera R."/>
            <person name="Culley D."/>
            <person name="Daum C."/>
            <person name="Ezra D."/>
            <person name="Gonzalez J."/>
            <person name="Henrissat B."/>
            <person name="Kuo A."/>
            <person name="Liang C."/>
            <person name="Lipzen A."/>
            <person name="Lutzoni F."/>
            <person name="Magnuson J."/>
            <person name="Mondo S."/>
            <person name="Nolan M."/>
            <person name="Ohm R."/>
            <person name="Pangilinan J."/>
            <person name="Park H.-J."/>
            <person name="Ramirez L."/>
            <person name="Alfaro M."/>
            <person name="Sun H."/>
            <person name="Tritt A."/>
            <person name="Yoshinaga Y."/>
            <person name="Zwiers L.-H."/>
            <person name="Turgeon B."/>
            <person name="Goodwin S."/>
            <person name="Spatafora J."/>
            <person name="Crous P."/>
            <person name="Grigoriev I."/>
        </authorList>
    </citation>
    <scope>NUCLEOTIDE SEQUENCE</scope>
    <source>
        <strain evidence="7">CBS 110217</strain>
    </source>
</reference>
<keyword evidence="8" id="KW-1185">Reference proteome</keyword>
<organism evidence="7 8">
    <name type="scientific">Setomelanomma holmii</name>
    <dbReference type="NCBI Taxonomy" id="210430"/>
    <lineage>
        <taxon>Eukaryota</taxon>
        <taxon>Fungi</taxon>
        <taxon>Dikarya</taxon>
        <taxon>Ascomycota</taxon>
        <taxon>Pezizomycotina</taxon>
        <taxon>Dothideomycetes</taxon>
        <taxon>Pleosporomycetidae</taxon>
        <taxon>Pleosporales</taxon>
        <taxon>Pleosporineae</taxon>
        <taxon>Phaeosphaeriaceae</taxon>
        <taxon>Setomelanomma</taxon>
    </lineage>
</organism>
<keyword evidence="5" id="KW-0408">Iron</keyword>
<accession>A0A9P4H3N5</accession>
<evidence type="ECO:0000256" key="1">
    <source>
        <dbReference type="ARBA" id="ARBA00005896"/>
    </source>
</evidence>
<dbReference type="GO" id="GO:0051213">
    <property type="term" value="F:dioxygenase activity"/>
    <property type="evidence" value="ECO:0007669"/>
    <property type="project" value="UniProtKB-KW"/>
</dbReference>
<keyword evidence="3 7" id="KW-0223">Dioxygenase</keyword>
<evidence type="ECO:0000256" key="2">
    <source>
        <dbReference type="ARBA" id="ARBA00022723"/>
    </source>
</evidence>
<dbReference type="PANTHER" id="PTHR43779:SF3">
    <property type="entry name" value="(3R)-3-[(CARBOXYMETHYL)AMINO]FATTY ACID OXYGENASE_DECARBOXYLASE"/>
    <property type="match status" value="1"/>
</dbReference>
<comment type="caution">
    <text evidence="7">The sequence shown here is derived from an EMBL/GenBank/DDBJ whole genome shotgun (WGS) entry which is preliminary data.</text>
</comment>